<protein>
    <recommendedName>
        <fullName evidence="3">Reverse transcriptase</fullName>
    </recommendedName>
</protein>
<dbReference type="InterPro" id="IPR043502">
    <property type="entry name" value="DNA/RNA_pol_sf"/>
</dbReference>
<dbReference type="PANTHER" id="PTHR37984">
    <property type="entry name" value="PROTEIN CBG26694"/>
    <property type="match status" value="1"/>
</dbReference>
<evidence type="ECO:0000313" key="1">
    <source>
        <dbReference type="EMBL" id="KAG8174786.1"/>
    </source>
</evidence>
<comment type="caution">
    <text evidence="1">The sequence shown here is derived from an EMBL/GenBank/DDBJ whole genome shotgun (WGS) entry which is preliminary data.</text>
</comment>
<dbReference type="EMBL" id="JAFNEN010001143">
    <property type="protein sequence ID" value="KAG8174786.1"/>
    <property type="molecule type" value="Genomic_DNA"/>
</dbReference>
<dbReference type="Proteomes" id="UP000827092">
    <property type="component" value="Unassembled WGS sequence"/>
</dbReference>
<proteinExistence type="predicted"/>
<evidence type="ECO:0000313" key="2">
    <source>
        <dbReference type="Proteomes" id="UP000827092"/>
    </source>
</evidence>
<accession>A0AAV6TT88</accession>
<keyword evidence="2" id="KW-1185">Reference proteome</keyword>
<gene>
    <name evidence="1" type="ORF">JTE90_013186</name>
</gene>
<sequence length="194" mass="22307">MQIDTGACVSILPEYLYRGIPELKRKPLIGDKVSLTTYQGEPWMCWLKLRSTFKIKKLKKKYAKVFGPQIGEIKGKEVNLHLKPNTVPKFCKARPLPYTIKPLVDKELDVLERAGIIARVPYSDWLTPIVVVRKSSNAIRMCADYKVTLNPVLETEHYKLPTTEEMFSQLAKEFFFSHLDFASAYQQLKVSPKT</sequence>
<dbReference type="GO" id="GO:0071897">
    <property type="term" value="P:DNA biosynthetic process"/>
    <property type="evidence" value="ECO:0007669"/>
    <property type="project" value="UniProtKB-ARBA"/>
</dbReference>
<dbReference type="Gene3D" id="3.10.10.10">
    <property type="entry name" value="HIV Type 1 Reverse Transcriptase, subunit A, domain 1"/>
    <property type="match status" value="1"/>
</dbReference>
<reference evidence="1 2" key="1">
    <citation type="journal article" date="2022" name="Nat. Ecol. Evol.">
        <title>A masculinizing supergene underlies an exaggerated male reproductive morph in a spider.</title>
        <authorList>
            <person name="Hendrickx F."/>
            <person name="De Corte Z."/>
            <person name="Sonet G."/>
            <person name="Van Belleghem S.M."/>
            <person name="Kostlbacher S."/>
            <person name="Vangestel C."/>
        </authorList>
    </citation>
    <scope>NUCLEOTIDE SEQUENCE [LARGE SCALE GENOMIC DNA]</scope>
    <source>
        <strain evidence="1">W744_W776</strain>
    </source>
</reference>
<dbReference type="SUPFAM" id="SSF56672">
    <property type="entry name" value="DNA/RNA polymerases"/>
    <property type="match status" value="1"/>
</dbReference>
<dbReference type="InterPro" id="IPR043128">
    <property type="entry name" value="Rev_trsase/Diguanyl_cyclase"/>
</dbReference>
<dbReference type="Gene3D" id="3.30.70.270">
    <property type="match status" value="1"/>
</dbReference>
<dbReference type="InterPro" id="IPR050951">
    <property type="entry name" value="Retrovirus_Pol_polyprotein"/>
</dbReference>
<dbReference type="AlphaFoldDB" id="A0AAV6TT88"/>
<organism evidence="1 2">
    <name type="scientific">Oedothorax gibbosus</name>
    <dbReference type="NCBI Taxonomy" id="931172"/>
    <lineage>
        <taxon>Eukaryota</taxon>
        <taxon>Metazoa</taxon>
        <taxon>Ecdysozoa</taxon>
        <taxon>Arthropoda</taxon>
        <taxon>Chelicerata</taxon>
        <taxon>Arachnida</taxon>
        <taxon>Araneae</taxon>
        <taxon>Araneomorphae</taxon>
        <taxon>Entelegynae</taxon>
        <taxon>Araneoidea</taxon>
        <taxon>Linyphiidae</taxon>
        <taxon>Erigoninae</taxon>
        <taxon>Oedothorax</taxon>
    </lineage>
</organism>
<name>A0AAV6TT88_9ARAC</name>
<dbReference type="PANTHER" id="PTHR37984:SF13">
    <property type="entry name" value="RIBONUCLEASE H"/>
    <property type="match status" value="1"/>
</dbReference>
<evidence type="ECO:0008006" key="3">
    <source>
        <dbReference type="Google" id="ProtNLM"/>
    </source>
</evidence>